<keyword evidence="1" id="KW-0812">Transmembrane</keyword>
<evidence type="ECO:0000313" key="2">
    <source>
        <dbReference type="EMBL" id="EDV01512.1"/>
    </source>
</evidence>
<reference evidence="2 3" key="2">
    <citation type="submission" date="2008-04" db="EMBL/GenBank/DDBJ databases">
        <authorList>
            <person name="Fulton L."/>
            <person name="Clifton S."/>
            <person name="Fulton B."/>
            <person name="Xu J."/>
            <person name="Minx P."/>
            <person name="Pepin K.H."/>
            <person name="Johnson M."/>
            <person name="Thiruvilangam P."/>
            <person name="Bhonagiri V."/>
            <person name="Nash W.E."/>
            <person name="Mardis E.R."/>
            <person name="Wilson R.K."/>
        </authorList>
    </citation>
    <scope>NUCLEOTIDE SEQUENCE [LARGE SCALE GENOMIC DNA]</scope>
    <source>
        <strain evidence="2 3">DSM 17136</strain>
    </source>
</reference>
<dbReference type="STRING" id="470145.BACCOP_01455"/>
<proteinExistence type="predicted"/>
<sequence length="77" mass="8442">MKRTLVLFTVIVICIVGTVAFLHYPKKTEYNILMQNVEALAGGENLTPVHCAGLGCVDCPINAIKVKYVVSGWSFNE</sequence>
<dbReference type="Pfam" id="PF14055">
    <property type="entry name" value="NVEALA"/>
    <property type="match status" value="1"/>
</dbReference>
<dbReference type="InterPro" id="IPR025905">
    <property type="entry name" value="NVEALA"/>
</dbReference>
<dbReference type="RefSeq" id="WP_007568988.1">
    <property type="nucleotide sequence ID" value="NZ_DS981483.1"/>
</dbReference>
<gene>
    <name evidence="2" type="ORF">BACCOP_01455</name>
</gene>
<keyword evidence="1" id="KW-1133">Transmembrane helix</keyword>
<dbReference type="OrthoDB" id="797817at2"/>
<protein>
    <submittedName>
        <fullName evidence="2">Uncharacterized protein</fullName>
    </submittedName>
</protein>
<name>B3JHU3_9BACT</name>
<reference evidence="2 3" key="1">
    <citation type="submission" date="2008-04" db="EMBL/GenBank/DDBJ databases">
        <title>Draft genome sequence of Bacteroides coprocola (DSM 17136).</title>
        <authorList>
            <person name="Sudarsanam P."/>
            <person name="Ley R."/>
            <person name="Guruge J."/>
            <person name="Turnbaugh P.J."/>
            <person name="Mahowald M."/>
            <person name="Liep D."/>
            <person name="Gordon J."/>
        </authorList>
    </citation>
    <scope>NUCLEOTIDE SEQUENCE [LARGE SCALE GENOMIC DNA]</scope>
    <source>
        <strain evidence="2 3">DSM 17136</strain>
    </source>
</reference>
<evidence type="ECO:0000256" key="1">
    <source>
        <dbReference type="SAM" id="Phobius"/>
    </source>
</evidence>
<comment type="caution">
    <text evidence="2">The sequence shown here is derived from an EMBL/GenBank/DDBJ whole genome shotgun (WGS) entry which is preliminary data.</text>
</comment>
<evidence type="ECO:0000313" key="3">
    <source>
        <dbReference type="Proteomes" id="UP000003146"/>
    </source>
</evidence>
<dbReference type="Proteomes" id="UP000003146">
    <property type="component" value="Unassembled WGS sequence"/>
</dbReference>
<dbReference type="HOGENOM" id="CLU_173809_2_0_10"/>
<dbReference type="AlphaFoldDB" id="B3JHU3"/>
<feature type="transmembrane region" description="Helical" evidence="1">
    <location>
        <begin position="6"/>
        <end position="24"/>
    </location>
</feature>
<accession>B3JHU3</accession>
<organism evidence="2 3">
    <name type="scientific">Phocaeicola coprocola DSM 17136</name>
    <dbReference type="NCBI Taxonomy" id="470145"/>
    <lineage>
        <taxon>Bacteria</taxon>
        <taxon>Pseudomonadati</taxon>
        <taxon>Bacteroidota</taxon>
        <taxon>Bacteroidia</taxon>
        <taxon>Bacteroidales</taxon>
        <taxon>Bacteroidaceae</taxon>
        <taxon>Phocaeicola</taxon>
    </lineage>
</organism>
<dbReference type="EMBL" id="ABIY02000076">
    <property type="protein sequence ID" value="EDV01512.1"/>
    <property type="molecule type" value="Genomic_DNA"/>
</dbReference>
<keyword evidence="1" id="KW-0472">Membrane</keyword>